<proteinExistence type="predicted"/>
<dbReference type="Proteomes" id="UP000694402">
    <property type="component" value="Unassembled WGS sequence"/>
</dbReference>
<evidence type="ECO:0000259" key="1">
    <source>
        <dbReference type="Pfam" id="PF14649"/>
    </source>
</evidence>
<accession>A0A8C8JIE1</accession>
<reference evidence="2" key="1">
    <citation type="submission" date="2025-08" db="UniProtKB">
        <authorList>
            <consortium name="Ensembl"/>
        </authorList>
    </citation>
    <scope>IDENTIFICATION</scope>
</reference>
<dbReference type="GO" id="GO:0008088">
    <property type="term" value="P:axo-dendritic transport"/>
    <property type="evidence" value="ECO:0007669"/>
    <property type="project" value="TreeGrafter"/>
</dbReference>
<dbReference type="RefSeq" id="XP_024234717.1">
    <property type="nucleotide sequence ID" value="XM_024378949.2"/>
</dbReference>
<dbReference type="PANTHER" id="PTHR13650:SF0">
    <property type="entry name" value="SPATACSIN"/>
    <property type="match status" value="1"/>
</dbReference>
<gene>
    <name evidence="2" type="primary">SPG11</name>
</gene>
<name>A0A8C8JIE1_ONCTS</name>
<dbReference type="PANTHER" id="PTHR13650">
    <property type="entry name" value="SPATACSIN"/>
    <property type="match status" value="1"/>
</dbReference>
<dbReference type="GO" id="GO:0045202">
    <property type="term" value="C:synapse"/>
    <property type="evidence" value="ECO:0007669"/>
    <property type="project" value="TreeGrafter"/>
</dbReference>
<dbReference type="GO" id="GO:0030424">
    <property type="term" value="C:axon"/>
    <property type="evidence" value="ECO:0007669"/>
    <property type="project" value="TreeGrafter"/>
</dbReference>
<protein>
    <recommendedName>
        <fullName evidence="1">Spatacsin C-terminal domain-containing protein</fullName>
    </recommendedName>
</protein>
<dbReference type="GO" id="GO:0005737">
    <property type="term" value="C:cytoplasm"/>
    <property type="evidence" value="ECO:0007669"/>
    <property type="project" value="TreeGrafter"/>
</dbReference>
<evidence type="ECO:0000313" key="2">
    <source>
        <dbReference type="Ensembl" id="ENSOTSP00005092524.2"/>
    </source>
</evidence>
<feature type="domain" description="Spatacsin C-terminal" evidence="1">
    <location>
        <begin position="2078"/>
        <end position="2363"/>
    </location>
</feature>
<dbReference type="InterPro" id="IPR028107">
    <property type="entry name" value="Spatacsin_C_dom"/>
</dbReference>
<dbReference type="GeneTree" id="ENSGT00390000016791"/>
<reference evidence="2" key="2">
    <citation type="submission" date="2025-09" db="UniProtKB">
        <authorList>
            <consortium name="Ensembl"/>
        </authorList>
    </citation>
    <scope>IDENTIFICATION</scope>
</reference>
<dbReference type="Pfam" id="PF14649">
    <property type="entry name" value="Spatacsin_C"/>
    <property type="match status" value="1"/>
</dbReference>
<organism evidence="2 3">
    <name type="scientific">Oncorhynchus tshawytscha</name>
    <name type="common">Chinook salmon</name>
    <name type="synonym">Salmo tshawytscha</name>
    <dbReference type="NCBI Taxonomy" id="74940"/>
    <lineage>
        <taxon>Eukaryota</taxon>
        <taxon>Metazoa</taxon>
        <taxon>Chordata</taxon>
        <taxon>Craniata</taxon>
        <taxon>Vertebrata</taxon>
        <taxon>Euteleostomi</taxon>
        <taxon>Actinopterygii</taxon>
        <taxon>Neopterygii</taxon>
        <taxon>Teleostei</taxon>
        <taxon>Protacanthopterygii</taxon>
        <taxon>Salmoniformes</taxon>
        <taxon>Salmonidae</taxon>
        <taxon>Salmoninae</taxon>
        <taxon>Oncorhynchus</taxon>
    </lineage>
</organism>
<sequence>MIMINMLHRSETRDNCALEVALIPESNLCENVVDTAKAKMAQGCSLLCCLSGAGVLTVGDISESKAPGRTVDGTYTDFAWEEVTVYNGARGNPRLLAVSSECELTLYELEAEGPTSGPLVSASEFTAEKLLQLVKEKAPSVAEVVSLRLLSFVDARSFLLLNSSVVVQLQWQQGAEPDTLSCCSIVLPPKAPLDTCTDYQLCRGILFVLTTAGVIYVFDSAEGRKLASVDLPSYHTAGLGEDEPAPYLDSFCLLQVSPDLGTAVAATQSNTAFAVDLNHYFRMYPEHLMCRVVPSRPPLRPQGPCDEDSLSSSIYSHTVLGTSFSTDQSWEARLTSLYNKAKATPPSSPQTLGAPWFKDFPHIECGRAAIAAKLSQSRVPSGGATMQFSVPYTTTPVLLSVSEFSTVLTFVSPGNSETTVAFWDLQSQSVTYHRPTSPTVPIQRTAEEQLSLLLKTSGLSLVLFAVSQEELLNRLMVFGSAGTVDSLCHLNEWGRCAIPIHALQAGLKNHQLDTVDFFLKSKKNVLTPPSGYILPDQSAAISTQSQLKNVQDLCPALDLLRCAIRDNHTEAQSRQFSEQLLSITLAFLNTQVRAVLSATEELDENLQECVEILDSYVSDLRTFMKRFPWPTGGDTSTLVPSPIPVTEEVENDYWSSLSSEEVVERAVLTRQIPRAQAYLRSQNRPDQRLEELRSTGLRLAFNCLTHKDLEQATALLRNMGFNVKKQLHNICLYTDDRGLRDFVVEELSKQSYLSDEETQRVEFIKQIEALCAVPETRCTDPVGRQRYEIKRVPQMSQTDPGSKSLLEELVDQRGSQSEQTLWSSLRLDWVRHWDHNTQRAILLSRLQDSAAVSSCDPGVLWSYLTSHHDQRRVTEWIESLAAQNGDPSSAPQWPALTAEVVNNNTRCSAHMRNHILYMLARRGVFIQAEMADFEQLLWRLGQAGGVMQASPPIPQYRSPQGHDLHTRFIHHCLDNGLRYLLYTYLEHNRLTPRNCPALADNGLYESHPWFEMLVKMQEITRDLSDPERVFQASLTSAQVLIPGSQAMVSSMLLEGHSLLALATIMFAPGGIDQVVSQGERAGSSVSRVDPQLLKMALSPYPKLKAALFPVSGPRGTTATTSDISVYHLMQSLHPLDPSRLFGWQSANTLGSTETSVELPHFSSPHLVSKYALIENLDFLYYLRHGRPSFAYGTFLVQQLANSNEVKSQLSHAAQQAYSLAMLHFSVPSVAAACVCFCELLGVCSLKLRVDLKALSLILRLRTQRPGGTSTFSLKDLLAAKGSKLVERETAEELLFDLEEAVKDSLKRKGTSRSSYEAGQEWALPIQFCQLHALPLSSVYPQDCAADSQWLHFLLFVQLHTYPPQQVRSLVTQFSPALQAHLTLAFQNLQLSSQWRVGEVEDREAQGQVTLPSEEASDPPKELFQVLLQSQEQASPWRHLLGEALAQHCPTLTILAACHQEADLLQCLCVWVLTSVDEVIATEATAHLEESPQRHEWNLHDLSIIWKTLLRKCRIRPLIRGFQLFQRDSPLIHVLLMYELCYDYKNYPEAKKKLIEFQKCLITLRSSGAHAPAGIPLQWVECQASVLLLTMMQQCSTQYELRRLLQLLADMERLLKSNGPDFKKLSFLSQVLQDTSVSLSPRLLESYSPDILQGECQNMLEKLQDSGLFHKARQVAELAGLPIDSLVINELLQDLGALKAKRHWERRETRVSFWRKCHEQFRTNSTGPGAASEFFLAQAGASEPPRGSVAGTELLCVQERCLLLSLAGYWLSWLAQAPLARLEDLEKQLWTSRVRQQVLLTAMEKESMFALPAPTIAPEENSYEALIREFSFSKMAVLNEPRYLSLDGLPSFSPEEEGGEKTGLEEQGALAILVGQLLDEGCIHEASRVCRYFSFCSRDMWVVLHCRGLASGELQAGLQDMLTFEGLPKKSIPSSTSFSSLSSFVMVPSPEDQTVTQLQMLVDECRRGKSYCKQVLSLYELSKELQCSYSEISAEEPQAVLCKVLLSQQPERYKKAQAFISVQGLQPDTVAQLVSTAVVQGLLASAQDGETAEKQMFSPEEGRESFLQLAKLCGDPNLVGIKLLDHIPTVPLGELGCTVELLILAHDCFSLTCNMEGIVRVLQAARHLSHAHLAHSEHYGLLVRLLTGIGRYNDMTYIFDLLNQNHRFEMLLRKKVESNFRLKTALLDYIKRCLPGDSEKYNMVALCFSMCREIGENHEGAARTQLKLIESQPWAVTPELRSALIKVLTLLKDAAESYSKDSCVRQAARCVKMAKLTTLQLHFLNHGQDQRVINLRQSDLLGAIVALPRCYQAFVLSEAYDYSPDWAEVLYQKVILSGDFAYLEEFRLHRPLPACLFEDISQKLTHNTPPSSAGQNLKRLLQHCDDVYTYYKLAYEHKFFDVANMLLQDSKTSSYLNDRLGTR</sequence>
<dbReference type="InterPro" id="IPR028103">
    <property type="entry name" value="Spatacsin"/>
</dbReference>
<evidence type="ECO:0000313" key="3">
    <source>
        <dbReference type="Proteomes" id="UP000694402"/>
    </source>
</evidence>
<dbReference type="GO" id="GO:0007409">
    <property type="term" value="P:axonogenesis"/>
    <property type="evidence" value="ECO:0007669"/>
    <property type="project" value="TreeGrafter"/>
</dbReference>
<dbReference type="Ensembl" id="ENSOTST00005100353.2">
    <property type="protein sequence ID" value="ENSOTSP00005092524.2"/>
    <property type="gene ID" value="ENSOTSG00005043214.2"/>
</dbReference>
<keyword evidence="3" id="KW-1185">Reference proteome</keyword>
<dbReference type="GO" id="GO:0007268">
    <property type="term" value="P:chemical synaptic transmission"/>
    <property type="evidence" value="ECO:0007669"/>
    <property type="project" value="TreeGrafter"/>
</dbReference>
<dbReference type="GO" id="GO:0048489">
    <property type="term" value="P:synaptic vesicle transport"/>
    <property type="evidence" value="ECO:0007669"/>
    <property type="project" value="TreeGrafter"/>
</dbReference>
<dbReference type="GO" id="GO:0030425">
    <property type="term" value="C:dendrite"/>
    <property type="evidence" value="ECO:0007669"/>
    <property type="project" value="TreeGrafter"/>
</dbReference>
<dbReference type="GeneID" id="112218291"/>